<comment type="caution">
    <text evidence="3">The sequence shown here is derived from an EMBL/GenBank/DDBJ whole genome shotgun (WGS) entry which is preliminary data.</text>
</comment>
<feature type="coiled-coil region" evidence="1">
    <location>
        <begin position="190"/>
        <end position="248"/>
    </location>
</feature>
<reference evidence="3" key="1">
    <citation type="submission" date="2020-04" db="EMBL/GenBank/DDBJ databases">
        <authorList>
            <person name="Alioto T."/>
            <person name="Alioto T."/>
            <person name="Gomez Garrido J."/>
        </authorList>
    </citation>
    <scope>NUCLEOTIDE SEQUENCE</scope>
    <source>
        <strain evidence="3">A484AB</strain>
    </source>
</reference>
<feature type="compositionally biased region" description="Basic and acidic residues" evidence="2">
    <location>
        <begin position="249"/>
        <end position="261"/>
    </location>
</feature>
<dbReference type="Proteomes" id="UP001152795">
    <property type="component" value="Unassembled WGS sequence"/>
</dbReference>
<gene>
    <name evidence="3" type="ORF">PACLA_8A087523</name>
</gene>
<feature type="region of interest" description="Disordered" evidence="2">
    <location>
        <begin position="325"/>
        <end position="366"/>
    </location>
</feature>
<evidence type="ECO:0000256" key="1">
    <source>
        <dbReference type="SAM" id="Coils"/>
    </source>
</evidence>
<dbReference type="AlphaFoldDB" id="A0A7D9JBD6"/>
<dbReference type="PANTHER" id="PTHR47331">
    <property type="entry name" value="PHD-TYPE DOMAIN-CONTAINING PROTEIN"/>
    <property type="match status" value="1"/>
</dbReference>
<accession>A0A7D9JBD6</accession>
<sequence length="915" mass="103865">MDEHRLSEAETQPQENTRSAVRERRPNSTIDQQEVLQEKLNTLEHSRRGYLGSLTRIYNQIDELLSSYDNVAQVKEFHSKLRLAWHQYEACCVHYLTLIDKKGELYKRVSAQYEEQTFRKQTYDVAVDQYVTDSLVHFNAQVMEDVARQKTSSVGSDISRISSATSKLREAKLAATKASLIERQTESRKKRALQLELAKMDMEIKRKEFEYNQRLELAHIEMENEVVAARDNTELAELEARIAEQEVSELTKHKEKDKESNRTCSSPLISSSSNSYQERNSAHPATADHIPPIGQSNVPKETSPLKDNPNANRATSILHEGIKQTHQFPTDAPGYPEPLRYLPPATKSQRQSASPTQAKNRSDVNRRFWNQDDVTVPQPTGSTPFVQDSLLSSLVTTIEKIGISHDFPTIQIMKFDGSPQNFPVFRQRFEQLVQSKPLDESTKMSRLLQLLDGAPLNAVKRYETIPGGLTQAMKLLEDRFGRPCQIVRACVDSLTKGPMIAPNDKQGLRKYADDAQVMYDTLNSMNCLGEMNADNLEKMILRLPKWAQGKFAEYLKKIERGGSTMPTFHNIVDFLKDRADVANHPFFSKTSESNRDEKVFGGGQRRSSERRTILTTRSNNRDDVSKEQLCPMCNNLHPLYRCEVFKSKSPEERGEFVKRNRICFNCITSKEHISRTCNSSIRCRSPGCGKPHHTLLHMSSPPKEKKTKSDVGTMTLSIDEFKSTNNLTSKQRNEVLLQVIPLRIINEDGNQVATYGLIDSGSDVTMIDPSLVERLRIKGSSGRISLSTVNTKDVEETGLKVDFTIAPIDDDNDLGINVNDAWAIKDLNIPLKPYSVVRRSVNQWPHLNDLKFPEVERQKISVLIGTNIPEAFIPLEVKEGMPCEPLAIKSCLGWSVQCPLKTNMPKELSKVRFRK</sequence>
<dbReference type="EMBL" id="CACRXK020014111">
    <property type="protein sequence ID" value="CAB4026278.1"/>
    <property type="molecule type" value="Genomic_DNA"/>
</dbReference>
<dbReference type="InterPro" id="IPR005312">
    <property type="entry name" value="DUF1759"/>
</dbReference>
<keyword evidence="1" id="KW-0175">Coiled coil</keyword>
<dbReference type="PANTHER" id="PTHR47331:SF1">
    <property type="entry name" value="GAG-LIKE PROTEIN"/>
    <property type="match status" value="1"/>
</dbReference>
<evidence type="ECO:0000256" key="2">
    <source>
        <dbReference type="SAM" id="MobiDB-lite"/>
    </source>
</evidence>
<feature type="compositionally biased region" description="Polar residues" evidence="2">
    <location>
        <begin position="346"/>
        <end position="359"/>
    </location>
</feature>
<feature type="region of interest" description="Disordered" evidence="2">
    <location>
        <begin position="249"/>
        <end position="312"/>
    </location>
</feature>
<keyword evidence="4" id="KW-1185">Reference proteome</keyword>
<evidence type="ECO:0000313" key="3">
    <source>
        <dbReference type="EMBL" id="CAB4026278.1"/>
    </source>
</evidence>
<evidence type="ECO:0000313" key="4">
    <source>
        <dbReference type="Proteomes" id="UP001152795"/>
    </source>
</evidence>
<name>A0A7D9JBD6_PARCT</name>
<dbReference type="Pfam" id="PF03564">
    <property type="entry name" value="DUF1759"/>
    <property type="match status" value="1"/>
</dbReference>
<dbReference type="OrthoDB" id="5985308at2759"/>
<protein>
    <submittedName>
        <fullName evidence="3">Uncharacterized protein</fullName>
    </submittedName>
</protein>
<organism evidence="3 4">
    <name type="scientific">Paramuricea clavata</name>
    <name type="common">Red gorgonian</name>
    <name type="synonym">Violescent sea-whip</name>
    <dbReference type="NCBI Taxonomy" id="317549"/>
    <lineage>
        <taxon>Eukaryota</taxon>
        <taxon>Metazoa</taxon>
        <taxon>Cnidaria</taxon>
        <taxon>Anthozoa</taxon>
        <taxon>Octocorallia</taxon>
        <taxon>Malacalcyonacea</taxon>
        <taxon>Plexauridae</taxon>
        <taxon>Paramuricea</taxon>
    </lineage>
</organism>
<feature type="compositionally biased region" description="Polar residues" evidence="2">
    <location>
        <begin position="9"/>
        <end position="19"/>
    </location>
</feature>
<proteinExistence type="predicted"/>
<feature type="compositionally biased region" description="Low complexity" evidence="2">
    <location>
        <begin position="265"/>
        <end position="275"/>
    </location>
</feature>
<feature type="region of interest" description="Disordered" evidence="2">
    <location>
        <begin position="1"/>
        <end position="28"/>
    </location>
</feature>